<dbReference type="InterPro" id="IPR007969">
    <property type="entry name" value="DUF732"/>
</dbReference>
<keyword evidence="1" id="KW-0732">Signal</keyword>
<reference evidence="3 4" key="1">
    <citation type="submission" date="2013-12" db="EMBL/GenBank/DDBJ databases">
        <authorList>
            <person name="Zelazny A."/>
            <person name="Olivier K."/>
            <person name="Holland S."/>
            <person name="Lenaerts A."/>
            <person name="Ordway D."/>
            <person name="DeGroote M.A."/>
            <person name="Parker T."/>
            <person name="Sizemore C."/>
            <person name="Tallon L.J."/>
            <person name="Sadzewicz L.K."/>
            <person name="Sengamalay N."/>
            <person name="Fraser C.M."/>
            <person name="Hine E."/>
            <person name="Shefchek K.A."/>
            <person name="Das S.P."/>
            <person name="Tettelin H."/>
        </authorList>
    </citation>
    <scope>NUCLEOTIDE SEQUENCE [LARGE SCALE GENOMIC DNA]</scope>
    <source>
        <strain evidence="3 4">1956</strain>
    </source>
</reference>
<feature type="chain" id="PRO_5004983578" description="DUF732 domain-containing protein" evidence="1">
    <location>
        <begin position="23"/>
        <end position="128"/>
    </location>
</feature>
<evidence type="ECO:0000256" key="1">
    <source>
        <dbReference type="SAM" id="SignalP"/>
    </source>
</evidence>
<evidence type="ECO:0000313" key="3">
    <source>
        <dbReference type="EMBL" id="EUA53689.1"/>
    </source>
</evidence>
<feature type="domain" description="DUF732" evidence="2">
    <location>
        <begin position="34"/>
        <end position="104"/>
    </location>
</feature>
<dbReference type="AlphaFoldDB" id="X8CC68"/>
<gene>
    <name evidence="3" type="ORF">I550_5327</name>
</gene>
<evidence type="ECO:0000259" key="2">
    <source>
        <dbReference type="Pfam" id="PF05305"/>
    </source>
</evidence>
<accession>X8CC68</accession>
<dbReference type="EMBL" id="JAOG01000003">
    <property type="protein sequence ID" value="EUA53689.1"/>
    <property type="molecule type" value="Genomic_DNA"/>
</dbReference>
<proteinExistence type="predicted"/>
<organism evidence="3 4">
    <name type="scientific">Mycobacterium intracellulare 1956</name>
    <dbReference type="NCBI Taxonomy" id="1299331"/>
    <lineage>
        <taxon>Bacteria</taxon>
        <taxon>Bacillati</taxon>
        <taxon>Actinomycetota</taxon>
        <taxon>Actinomycetes</taxon>
        <taxon>Mycobacteriales</taxon>
        <taxon>Mycobacteriaceae</taxon>
        <taxon>Mycobacterium</taxon>
        <taxon>Mycobacterium avium complex (MAC)</taxon>
    </lineage>
</organism>
<dbReference type="PATRIC" id="fig|1299331.3.peg.5204"/>
<name>X8CC68_MYCIT</name>
<sequence>MTRLLALLTVSLGITLAAPAHATPGEDEAPADDNNGSFLSDLHTVGISFKDPGQAVAAGKSVCGMITRGVSGLQLLTDIRDNNPALTTNGAAQFATISAKAYCPGSSKRARAKAGAERQLADARDYFW</sequence>
<dbReference type="Pfam" id="PF05305">
    <property type="entry name" value="DUF732"/>
    <property type="match status" value="1"/>
</dbReference>
<feature type="signal peptide" evidence="1">
    <location>
        <begin position="1"/>
        <end position="22"/>
    </location>
</feature>
<protein>
    <recommendedName>
        <fullName evidence="2">DUF732 domain-containing protein</fullName>
    </recommendedName>
</protein>
<evidence type="ECO:0000313" key="4">
    <source>
        <dbReference type="Proteomes" id="UP000020825"/>
    </source>
</evidence>
<comment type="caution">
    <text evidence="3">The sequence shown here is derived from an EMBL/GenBank/DDBJ whole genome shotgun (WGS) entry which is preliminary data.</text>
</comment>
<dbReference type="Proteomes" id="UP000020825">
    <property type="component" value="Unassembled WGS sequence"/>
</dbReference>